<keyword evidence="4" id="KW-1185">Reference proteome</keyword>
<evidence type="ECO:0000313" key="4">
    <source>
        <dbReference type="Proteomes" id="UP000314982"/>
    </source>
</evidence>
<dbReference type="InterPro" id="IPR002017">
    <property type="entry name" value="Spectrin_repeat"/>
</dbReference>
<dbReference type="GO" id="GO:0003779">
    <property type="term" value="F:actin binding"/>
    <property type="evidence" value="ECO:0007669"/>
    <property type="project" value="UniProtKB-KW"/>
</dbReference>
<dbReference type="InterPro" id="IPR018159">
    <property type="entry name" value="Spectrin/alpha-actinin"/>
</dbReference>
<dbReference type="AlphaFoldDB" id="A0A4W5LGG3"/>
<keyword evidence="2" id="KW-0009">Actin-binding</keyword>
<reference evidence="3" key="2">
    <citation type="submission" date="2025-08" db="UniProtKB">
        <authorList>
            <consortium name="Ensembl"/>
        </authorList>
    </citation>
    <scope>IDENTIFICATION</scope>
</reference>
<dbReference type="Gene3D" id="1.20.58.60">
    <property type="match status" value="1"/>
</dbReference>
<name>A0A4W5LGG3_9TELE</name>
<evidence type="ECO:0000256" key="2">
    <source>
        <dbReference type="ARBA" id="ARBA00023203"/>
    </source>
</evidence>
<dbReference type="GeneTree" id="ENSGT00940000158908"/>
<reference evidence="4" key="1">
    <citation type="submission" date="2018-06" db="EMBL/GenBank/DDBJ databases">
        <title>Genome assembly of Danube salmon.</title>
        <authorList>
            <person name="Macqueen D.J."/>
            <person name="Gundappa M.K."/>
        </authorList>
    </citation>
    <scope>NUCLEOTIDE SEQUENCE [LARGE SCALE GENOMIC DNA]</scope>
</reference>
<dbReference type="SUPFAM" id="SSF46966">
    <property type="entry name" value="Spectrin repeat"/>
    <property type="match status" value="1"/>
</dbReference>
<evidence type="ECO:0000256" key="1">
    <source>
        <dbReference type="ARBA" id="ARBA00022737"/>
    </source>
</evidence>
<reference evidence="3" key="3">
    <citation type="submission" date="2025-09" db="UniProtKB">
        <authorList>
            <consortium name="Ensembl"/>
        </authorList>
    </citation>
    <scope>IDENTIFICATION</scope>
</reference>
<dbReference type="Ensembl" id="ENSHHUT00000025491.1">
    <property type="protein sequence ID" value="ENSHHUP00000024565.1"/>
    <property type="gene ID" value="ENSHHUG00000015421.1"/>
</dbReference>
<dbReference type="CDD" id="cd00176">
    <property type="entry name" value="SPEC"/>
    <property type="match status" value="1"/>
</dbReference>
<evidence type="ECO:0000313" key="3">
    <source>
        <dbReference type="Ensembl" id="ENSHHUP00000024565.1"/>
    </source>
</evidence>
<protein>
    <submittedName>
        <fullName evidence="3">Uncharacterized protein</fullName>
    </submittedName>
</protein>
<proteinExistence type="predicted"/>
<organism evidence="3 4">
    <name type="scientific">Hucho hucho</name>
    <name type="common">huchen</name>
    <dbReference type="NCBI Taxonomy" id="62062"/>
    <lineage>
        <taxon>Eukaryota</taxon>
        <taxon>Metazoa</taxon>
        <taxon>Chordata</taxon>
        <taxon>Craniata</taxon>
        <taxon>Vertebrata</taxon>
        <taxon>Euteleostomi</taxon>
        <taxon>Actinopterygii</taxon>
        <taxon>Neopterygii</taxon>
        <taxon>Teleostei</taxon>
        <taxon>Protacanthopterygii</taxon>
        <taxon>Salmoniformes</taxon>
        <taxon>Salmonidae</taxon>
        <taxon>Salmoninae</taxon>
        <taxon>Hucho</taxon>
    </lineage>
</organism>
<dbReference type="SMART" id="SM00150">
    <property type="entry name" value="SPEC"/>
    <property type="match status" value="1"/>
</dbReference>
<sequence length="124" mass="13721">MGGRDVVASSQEMGQDLDHVTILRDKFRDFARETGMVGQERVDYVNQTIDELIKAGHTEAAAMADWRDSVNESWADLLELIDTRAQLLQASHDLLKSVCTQMTANGSSMPLTVFGFLCLGSKQD</sequence>
<dbReference type="PANTHER" id="PTHR11915">
    <property type="entry name" value="SPECTRIN/FILAMIN RELATED CYTOSKELETAL PROTEIN"/>
    <property type="match status" value="1"/>
</dbReference>
<keyword evidence="1" id="KW-0677">Repeat</keyword>
<accession>A0A4W5LGG3</accession>
<dbReference type="Pfam" id="PF00435">
    <property type="entry name" value="Spectrin"/>
    <property type="match status" value="1"/>
</dbReference>
<dbReference type="Proteomes" id="UP000314982">
    <property type="component" value="Unassembled WGS sequence"/>
</dbReference>